<keyword evidence="8" id="KW-1185">Reference proteome</keyword>
<protein>
    <submittedName>
        <fullName evidence="7">Uncharacterized protein</fullName>
    </submittedName>
</protein>
<accession>A0A482VTN9</accession>
<dbReference type="EMBL" id="QDEB01063944">
    <property type="protein sequence ID" value="RZC36235.1"/>
    <property type="molecule type" value="Genomic_DNA"/>
</dbReference>
<sequence length="107" mass="12358">MRSCRICGLKLCLISLAMSVWAVLQLTLMGGFYYNHATTLAENIHLPENMTLTKAEDLKKFYKVLDERYEIAAMNCWMAAGMYAVVLLVSLQQFVFIHKCRLIYKQN</sequence>
<evidence type="ECO:0000256" key="2">
    <source>
        <dbReference type="ARBA" id="ARBA00008458"/>
    </source>
</evidence>
<dbReference type="STRING" id="1661398.A0A482VTN9"/>
<evidence type="ECO:0000313" key="8">
    <source>
        <dbReference type="Proteomes" id="UP000292052"/>
    </source>
</evidence>
<evidence type="ECO:0000256" key="6">
    <source>
        <dbReference type="SAM" id="Phobius"/>
    </source>
</evidence>
<dbReference type="OrthoDB" id="67317at2759"/>
<organism evidence="7 8">
    <name type="scientific">Asbolus verrucosus</name>
    <name type="common">Desert ironclad beetle</name>
    <dbReference type="NCBI Taxonomy" id="1661398"/>
    <lineage>
        <taxon>Eukaryota</taxon>
        <taxon>Metazoa</taxon>
        <taxon>Ecdysozoa</taxon>
        <taxon>Arthropoda</taxon>
        <taxon>Hexapoda</taxon>
        <taxon>Insecta</taxon>
        <taxon>Pterygota</taxon>
        <taxon>Neoptera</taxon>
        <taxon>Endopterygota</taxon>
        <taxon>Coleoptera</taxon>
        <taxon>Polyphaga</taxon>
        <taxon>Cucujiformia</taxon>
        <taxon>Tenebrionidae</taxon>
        <taxon>Pimeliinae</taxon>
        <taxon>Asbolus</taxon>
    </lineage>
</organism>
<comment type="subcellular location">
    <subcellularLocation>
        <location evidence="1">Membrane</location>
        <topology evidence="1">Multi-pass membrane protein</topology>
    </subcellularLocation>
</comment>
<comment type="similarity">
    <text evidence="2">Belongs to the RNase K family.</text>
</comment>
<name>A0A482VTN9_ASBVE</name>
<keyword evidence="3 6" id="KW-0812">Transmembrane</keyword>
<evidence type="ECO:0000256" key="4">
    <source>
        <dbReference type="ARBA" id="ARBA00022989"/>
    </source>
</evidence>
<comment type="caution">
    <text evidence="7">The sequence shown here is derived from an EMBL/GenBank/DDBJ whole genome shotgun (WGS) entry which is preliminary data.</text>
</comment>
<evidence type="ECO:0000256" key="1">
    <source>
        <dbReference type="ARBA" id="ARBA00004141"/>
    </source>
</evidence>
<dbReference type="AlphaFoldDB" id="A0A482VTN9"/>
<evidence type="ECO:0000313" key="7">
    <source>
        <dbReference type="EMBL" id="RZC36235.1"/>
    </source>
</evidence>
<evidence type="ECO:0000256" key="5">
    <source>
        <dbReference type="ARBA" id="ARBA00023136"/>
    </source>
</evidence>
<dbReference type="GO" id="GO:0004521">
    <property type="term" value="F:RNA endonuclease activity"/>
    <property type="evidence" value="ECO:0007669"/>
    <property type="project" value="InterPro"/>
</dbReference>
<gene>
    <name evidence="7" type="ORF">BDFB_004959</name>
</gene>
<keyword evidence="4 6" id="KW-1133">Transmembrane helix</keyword>
<dbReference type="GO" id="GO:0016020">
    <property type="term" value="C:membrane"/>
    <property type="evidence" value="ECO:0007669"/>
    <property type="project" value="UniProtKB-SubCell"/>
</dbReference>
<dbReference type="Proteomes" id="UP000292052">
    <property type="component" value="Unassembled WGS sequence"/>
</dbReference>
<feature type="transmembrane region" description="Helical" evidence="6">
    <location>
        <begin position="71"/>
        <end position="97"/>
    </location>
</feature>
<proteinExistence type="inferred from homology"/>
<keyword evidence="5 6" id="KW-0472">Membrane</keyword>
<dbReference type="InterPro" id="IPR026770">
    <property type="entry name" value="RNase_K"/>
</dbReference>
<feature type="transmembrane region" description="Helical" evidence="6">
    <location>
        <begin position="12"/>
        <end position="34"/>
    </location>
</feature>
<evidence type="ECO:0000256" key="3">
    <source>
        <dbReference type="ARBA" id="ARBA00022692"/>
    </source>
</evidence>
<reference evidence="7 8" key="1">
    <citation type="submission" date="2017-03" db="EMBL/GenBank/DDBJ databases">
        <title>Genome of the blue death feigning beetle - Asbolus verrucosus.</title>
        <authorList>
            <person name="Rider S.D."/>
        </authorList>
    </citation>
    <scope>NUCLEOTIDE SEQUENCE [LARGE SCALE GENOMIC DNA]</scope>
    <source>
        <strain evidence="7">Butters</strain>
        <tissue evidence="7">Head and leg muscle</tissue>
    </source>
</reference>
<dbReference type="PANTHER" id="PTHR31733">
    <property type="entry name" value="RIBONUCLEASE KAPPA"/>
    <property type="match status" value="1"/>
</dbReference>